<reference evidence="1 2" key="1">
    <citation type="submission" date="2018-04" db="EMBL/GenBank/DDBJ databases">
        <title>Genomic Encyclopedia of Archaeal and Bacterial Type Strains, Phase II (KMG-II): from individual species to whole genera.</title>
        <authorList>
            <person name="Goeker M."/>
        </authorList>
    </citation>
    <scope>NUCLEOTIDE SEQUENCE [LARGE SCALE GENOMIC DNA]</scope>
    <source>
        <strain evidence="1 2">DSM 25521</strain>
    </source>
</reference>
<accession>A0A2T4YXE1</accession>
<comment type="caution">
    <text evidence="1">The sequence shown here is derived from an EMBL/GenBank/DDBJ whole genome shotgun (WGS) entry which is preliminary data.</text>
</comment>
<keyword evidence="2" id="KW-1185">Reference proteome</keyword>
<dbReference type="Proteomes" id="UP000241808">
    <property type="component" value="Unassembled WGS sequence"/>
</dbReference>
<organism evidence="1 2">
    <name type="scientific">Phreatobacter oligotrophus</name>
    <dbReference type="NCBI Taxonomy" id="1122261"/>
    <lineage>
        <taxon>Bacteria</taxon>
        <taxon>Pseudomonadati</taxon>
        <taxon>Pseudomonadota</taxon>
        <taxon>Alphaproteobacteria</taxon>
        <taxon>Hyphomicrobiales</taxon>
        <taxon>Phreatobacteraceae</taxon>
        <taxon>Phreatobacter</taxon>
    </lineage>
</organism>
<name>A0A2T4YXE1_9HYPH</name>
<dbReference type="EMBL" id="PZZL01000013">
    <property type="protein sequence ID" value="PTM50656.1"/>
    <property type="molecule type" value="Genomic_DNA"/>
</dbReference>
<evidence type="ECO:0000313" key="1">
    <source>
        <dbReference type="EMBL" id="PTM50656.1"/>
    </source>
</evidence>
<gene>
    <name evidence="1" type="ORF">C8P69_11343</name>
</gene>
<dbReference type="AlphaFoldDB" id="A0A2T4YXE1"/>
<proteinExistence type="predicted"/>
<sequence length="465" mass="48802">MTGQMLSRGRRSLVARGLALAMGFVAIAPFTALSQPAETVTMRDVLLSGQGFRLAAEAIDIAGSSATRSSLEAAVRSGNPDAMIDRLGQLGASSVRFTNLRVERSQGGPRAFLGFGRLQLTGLSAGRIRQAQGTDGQFGSGPSQPARFASFNASELDAAFLVRLIGGAAPPSDAARPVLRSAVLERVEAVYGTGTRVSAERATLSDLRLMPGARAGDFGLMGAVEISDIRLVTPPRTGQTLPNEIRIKALVIGADRPSSDDVPTRYRARLDEVTVPLPAADTTPSIRNIRALGLDALVVSAALEGSWSPAARELKLDRLGVDLPGLGAITLAGLMSNVAPEVFTEVPSGANARWNEAQIRTLSVTIRDDGLFERVVARDARATSRSVADVRSTFSRQASGIVQRMTEGVPNRAVPDALMRFVSDPKVLTIAIAAKPGASLPLSALLATGGLASLSDRFELTATTR</sequence>
<protein>
    <submittedName>
        <fullName evidence="1">Uncharacterized protein</fullName>
    </submittedName>
</protein>
<evidence type="ECO:0000313" key="2">
    <source>
        <dbReference type="Proteomes" id="UP000241808"/>
    </source>
</evidence>